<dbReference type="PANTHER" id="PTHR43280:SF34">
    <property type="entry name" value="ARAC-FAMILY TRANSCRIPTIONAL REGULATOR"/>
    <property type="match status" value="1"/>
</dbReference>
<feature type="domain" description="HTH araC/xylS-type" evidence="4">
    <location>
        <begin position="142"/>
        <end position="240"/>
    </location>
</feature>
<accession>A0A3E4U0X2</accession>
<keyword evidence="3" id="KW-0804">Transcription</keyword>
<dbReference type="PROSITE" id="PS01124">
    <property type="entry name" value="HTH_ARAC_FAMILY_2"/>
    <property type="match status" value="1"/>
</dbReference>
<dbReference type="PRINTS" id="PR00032">
    <property type="entry name" value="HTHARAC"/>
</dbReference>
<sequence length="257" mass="30038">MGLLQEWYMQETADSEEENFHRPLSDEQLFFHAVRSGDIDFVRENCKQKKFAETEGVGTLSRDPVTNLKYHFVVTTAFVTRLCIESGMELEQAFRRSDFYILKLDTLHTCQEVIDLHDHMVLDFTGKMRILTRSSGMSKPVAVCIDYIYANIKERITIEKLAEYTGLSTSYLSRLFKKETGVSVSYYVREKKLEKAQHLLKYCDYSLIEIANYLSFSSQSHFIQLFKNFTGLTPKKYRDLYFSSDWHVSGLNKRDTL</sequence>
<evidence type="ECO:0000256" key="2">
    <source>
        <dbReference type="ARBA" id="ARBA00023125"/>
    </source>
</evidence>
<evidence type="ECO:0000256" key="1">
    <source>
        <dbReference type="ARBA" id="ARBA00023015"/>
    </source>
</evidence>
<protein>
    <submittedName>
        <fullName evidence="5">AraC family transcriptional regulator</fullName>
    </submittedName>
</protein>
<dbReference type="InterPro" id="IPR018060">
    <property type="entry name" value="HTH_AraC"/>
</dbReference>
<dbReference type="Pfam" id="PF12833">
    <property type="entry name" value="HTH_18"/>
    <property type="match status" value="1"/>
</dbReference>
<dbReference type="Proteomes" id="UP000261257">
    <property type="component" value="Unassembled WGS sequence"/>
</dbReference>
<dbReference type="GO" id="GO:0003700">
    <property type="term" value="F:DNA-binding transcription factor activity"/>
    <property type="evidence" value="ECO:0007669"/>
    <property type="project" value="InterPro"/>
</dbReference>
<dbReference type="PANTHER" id="PTHR43280">
    <property type="entry name" value="ARAC-FAMILY TRANSCRIPTIONAL REGULATOR"/>
    <property type="match status" value="1"/>
</dbReference>
<dbReference type="SUPFAM" id="SSF46689">
    <property type="entry name" value="Homeodomain-like"/>
    <property type="match status" value="2"/>
</dbReference>
<keyword evidence="1" id="KW-0805">Transcription regulation</keyword>
<reference evidence="5 6" key="1">
    <citation type="submission" date="2018-08" db="EMBL/GenBank/DDBJ databases">
        <title>A genome reference for cultivated species of the human gut microbiota.</title>
        <authorList>
            <person name="Zou Y."/>
            <person name="Xue W."/>
            <person name="Luo G."/>
        </authorList>
    </citation>
    <scope>NUCLEOTIDE SEQUENCE [LARGE SCALE GENOMIC DNA]</scope>
    <source>
        <strain evidence="5 6">TF05-11AC</strain>
    </source>
</reference>
<organism evidence="5 6">
    <name type="scientific">Hungatella hathewayi</name>
    <dbReference type="NCBI Taxonomy" id="154046"/>
    <lineage>
        <taxon>Bacteria</taxon>
        <taxon>Bacillati</taxon>
        <taxon>Bacillota</taxon>
        <taxon>Clostridia</taxon>
        <taxon>Lachnospirales</taxon>
        <taxon>Lachnospiraceae</taxon>
        <taxon>Hungatella</taxon>
    </lineage>
</organism>
<evidence type="ECO:0000313" key="5">
    <source>
        <dbReference type="EMBL" id="RGL99362.1"/>
    </source>
</evidence>
<dbReference type="SMART" id="SM00342">
    <property type="entry name" value="HTH_ARAC"/>
    <property type="match status" value="1"/>
</dbReference>
<dbReference type="GO" id="GO:0043565">
    <property type="term" value="F:sequence-specific DNA binding"/>
    <property type="evidence" value="ECO:0007669"/>
    <property type="project" value="InterPro"/>
</dbReference>
<dbReference type="Gene3D" id="1.10.10.60">
    <property type="entry name" value="Homeodomain-like"/>
    <property type="match status" value="2"/>
</dbReference>
<name>A0A3E4U0X2_9FIRM</name>
<evidence type="ECO:0000259" key="4">
    <source>
        <dbReference type="PROSITE" id="PS01124"/>
    </source>
</evidence>
<keyword evidence="2" id="KW-0238">DNA-binding</keyword>
<dbReference type="InterPro" id="IPR020449">
    <property type="entry name" value="Tscrpt_reg_AraC-type_HTH"/>
</dbReference>
<proteinExistence type="predicted"/>
<comment type="caution">
    <text evidence="5">The sequence shown here is derived from an EMBL/GenBank/DDBJ whole genome shotgun (WGS) entry which is preliminary data.</text>
</comment>
<evidence type="ECO:0000256" key="3">
    <source>
        <dbReference type="ARBA" id="ARBA00023163"/>
    </source>
</evidence>
<dbReference type="EMBL" id="QSSQ01000031">
    <property type="protein sequence ID" value="RGL99362.1"/>
    <property type="molecule type" value="Genomic_DNA"/>
</dbReference>
<dbReference type="AlphaFoldDB" id="A0A3E4U0X2"/>
<evidence type="ECO:0000313" key="6">
    <source>
        <dbReference type="Proteomes" id="UP000261257"/>
    </source>
</evidence>
<gene>
    <name evidence="5" type="ORF">DXC39_23375</name>
</gene>
<dbReference type="InterPro" id="IPR009057">
    <property type="entry name" value="Homeodomain-like_sf"/>
</dbReference>
<dbReference type="InterPro" id="IPR001387">
    <property type="entry name" value="Cro/C1-type_HTH"/>
</dbReference>
<dbReference type="RefSeq" id="WP_117623387.1">
    <property type="nucleotide sequence ID" value="NZ_QRQF01000032.1"/>
</dbReference>
<dbReference type="CDD" id="cd00093">
    <property type="entry name" value="HTH_XRE"/>
    <property type="match status" value="1"/>
</dbReference>